<feature type="transmembrane region" description="Helical" evidence="3">
    <location>
        <begin position="216"/>
        <end position="233"/>
    </location>
</feature>
<feature type="transmembrane region" description="Helical" evidence="3">
    <location>
        <begin position="338"/>
        <end position="360"/>
    </location>
</feature>
<dbReference type="InterPro" id="IPR029787">
    <property type="entry name" value="Nucleotide_cyclase"/>
</dbReference>
<dbReference type="SUPFAM" id="SSF55073">
    <property type="entry name" value="Nucleotide cyclase"/>
    <property type="match status" value="1"/>
</dbReference>
<gene>
    <name evidence="5" type="ORF">ACIOWJ_02320</name>
</gene>
<dbReference type="PANTHER" id="PTHR45138">
    <property type="entry name" value="REGULATORY COMPONENTS OF SENSORY TRANSDUCTION SYSTEM"/>
    <property type="match status" value="1"/>
</dbReference>
<comment type="catalytic activity">
    <reaction evidence="2">
        <text>2 GTP = 3',3'-c-di-GMP + 2 diphosphate</text>
        <dbReference type="Rhea" id="RHEA:24898"/>
        <dbReference type="ChEBI" id="CHEBI:33019"/>
        <dbReference type="ChEBI" id="CHEBI:37565"/>
        <dbReference type="ChEBI" id="CHEBI:58805"/>
        <dbReference type="EC" id="2.7.7.65"/>
    </reaction>
</comment>
<evidence type="ECO:0000313" key="6">
    <source>
        <dbReference type="Proteomes" id="UP001617213"/>
    </source>
</evidence>
<keyword evidence="3" id="KW-1133">Transmembrane helix</keyword>
<reference evidence="5 6" key="1">
    <citation type="submission" date="2024-10" db="EMBL/GenBank/DDBJ databases">
        <title>The Natural Products Discovery Center: Release of the First 8490 Sequenced Strains for Exploring Actinobacteria Biosynthetic Diversity.</title>
        <authorList>
            <person name="Kalkreuter E."/>
            <person name="Kautsar S.A."/>
            <person name="Yang D."/>
            <person name="Bader C.D."/>
            <person name="Teijaro C.N."/>
            <person name="Fluegel L."/>
            <person name="Davis C.M."/>
            <person name="Simpson J.R."/>
            <person name="Lauterbach L."/>
            <person name="Steele A.D."/>
            <person name="Gui C."/>
            <person name="Meng S."/>
            <person name="Li G."/>
            <person name="Viehrig K."/>
            <person name="Ye F."/>
            <person name="Su P."/>
            <person name="Kiefer A.F."/>
            <person name="Nichols A."/>
            <person name="Cepeda A.J."/>
            <person name="Yan W."/>
            <person name="Fan B."/>
            <person name="Jiang Y."/>
            <person name="Adhikari A."/>
            <person name="Zheng C.-J."/>
            <person name="Schuster L."/>
            <person name="Cowan T.M."/>
            <person name="Smanski M.J."/>
            <person name="Chevrette M.G."/>
            <person name="De Carvalho L.P.S."/>
            <person name="Shen B."/>
        </authorList>
    </citation>
    <scope>NUCLEOTIDE SEQUENCE [LARGE SCALE GENOMIC DNA]</scope>
    <source>
        <strain evidence="5 6">NPDC087581</strain>
    </source>
</reference>
<proteinExistence type="predicted"/>
<keyword evidence="5" id="KW-0808">Transferase</keyword>
<dbReference type="NCBIfam" id="TIGR00254">
    <property type="entry name" value="GGDEF"/>
    <property type="match status" value="1"/>
</dbReference>
<protein>
    <recommendedName>
        <fullName evidence="1">diguanylate cyclase</fullName>
        <ecNumber evidence="1">2.7.7.65</ecNumber>
    </recommendedName>
</protein>
<evidence type="ECO:0000256" key="3">
    <source>
        <dbReference type="SAM" id="Phobius"/>
    </source>
</evidence>
<dbReference type="Pfam" id="PF00990">
    <property type="entry name" value="GGDEF"/>
    <property type="match status" value="1"/>
</dbReference>
<feature type="transmembrane region" description="Helical" evidence="3">
    <location>
        <begin position="253"/>
        <end position="272"/>
    </location>
</feature>
<evidence type="ECO:0000313" key="5">
    <source>
        <dbReference type="EMBL" id="MFJ2676928.1"/>
    </source>
</evidence>
<dbReference type="EC" id="2.7.7.65" evidence="1"/>
<dbReference type="Pfam" id="PF07695">
    <property type="entry name" value="7TMR-DISM_7TM"/>
    <property type="match status" value="1"/>
</dbReference>
<evidence type="ECO:0000256" key="2">
    <source>
        <dbReference type="ARBA" id="ARBA00034247"/>
    </source>
</evidence>
<sequence length="572" mass="63793">MREHRGLAVFRFLLVVLALLAHSHVYALEPIAVDANLDGLSLVGHAEFQRDPHNYESLQQLDPSAWKPLTQADLYQGITRDGFWLRLTLHNPGADAQPWVLVDDTPWIDSMTVFVIAPTPWQREVGDRLPFSSRVLPSPLPAIMHSIAPGETQQVFVRLRSVSGDDMRLTLRLYQPAAFMAALQAYTAIYTTHLGVYITLGAIWLLFGIVLRQPTFITYAAFVTCTGFAWFNLRGLLAQHLAPDTSFWTNEGLGLLVSGALCFSFLFSRKALRLNSVAPILDRVALGFALANAVVAILCALRALPLDKLFLMYRFFNATAIINAYFAFVSWRRGTPHAIWLLIGWSTFGLSALSVTWAWYGIKGEPPEINMIAPMTITQSAALIEVLCFAISLALWIRTQQQERLAAEHSANTDGLTGLNNRKCVERRLDELMKQPATRDTLWLAIVDIDFFKTVNDTYGHAAGDAVLRSFANILRANSRQTDIVGRFGGEEFILVLERIDREGAERISNHLREAFEATPTEFEDQIIPHTLSLGLAAHAGETDSQLWFQRADAALYEAKHCGRNRVCIAGG</sequence>
<dbReference type="EMBL" id="JBIUWZ010000002">
    <property type="protein sequence ID" value="MFJ2676928.1"/>
    <property type="molecule type" value="Genomic_DNA"/>
</dbReference>
<keyword evidence="3" id="KW-0812">Transmembrane</keyword>
<comment type="caution">
    <text evidence="5">The sequence shown here is derived from an EMBL/GenBank/DDBJ whole genome shotgun (WGS) entry which is preliminary data.</text>
</comment>
<dbReference type="RefSeq" id="WP_401379892.1">
    <property type="nucleotide sequence ID" value="NZ_JBIUWZ010000002.1"/>
</dbReference>
<feature type="transmembrane region" description="Helical" evidence="3">
    <location>
        <begin position="310"/>
        <end position="331"/>
    </location>
</feature>
<feature type="transmembrane region" description="Helical" evidence="3">
    <location>
        <begin position="194"/>
        <end position="211"/>
    </location>
</feature>
<dbReference type="InterPro" id="IPR050469">
    <property type="entry name" value="Diguanylate_Cyclase"/>
</dbReference>
<feature type="domain" description="GGDEF" evidence="4">
    <location>
        <begin position="440"/>
        <end position="572"/>
    </location>
</feature>
<dbReference type="PROSITE" id="PS50887">
    <property type="entry name" value="GGDEF"/>
    <property type="match status" value="1"/>
</dbReference>
<keyword evidence="3" id="KW-0472">Membrane</keyword>
<dbReference type="Gene3D" id="3.30.70.270">
    <property type="match status" value="1"/>
</dbReference>
<dbReference type="InterPro" id="IPR000160">
    <property type="entry name" value="GGDEF_dom"/>
</dbReference>
<dbReference type="InterPro" id="IPR043128">
    <property type="entry name" value="Rev_trsase/Diguanyl_cyclase"/>
</dbReference>
<dbReference type="SMART" id="SM00267">
    <property type="entry name" value="GGDEF"/>
    <property type="match status" value="1"/>
</dbReference>
<dbReference type="Gene3D" id="2.60.40.2380">
    <property type="match status" value="1"/>
</dbReference>
<dbReference type="InterPro" id="IPR011623">
    <property type="entry name" value="7TMR_DISM_rcpt_extracell_dom1"/>
</dbReference>
<feature type="transmembrane region" description="Helical" evidence="3">
    <location>
        <begin position="372"/>
        <end position="397"/>
    </location>
</feature>
<dbReference type="GO" id="GO:0052621">
    <property type="term" value="F:diguanylate cyclase activity"/>
    <property type="evidence" value="ECO:0007669"/>
    <property type="project" value="UniProtKB-EC"/>
</dbReference>
<dbReference type="Pfam" id="PF07696">
    <property type="entry name" value="7TMR-DISMED2"/>
    <property type="match status" value="1"/>
</dbReference>
<organism evidence="5 6">
    <name type="scientific">Pseudomonas sivasensis</name>
    <dbReference type="NCBI Taxonomy" id="1880678"/>
    <lineage>
        <taxon>Bacteria</taxon>
        <taxon>Pseudomonadati</taxon>
        <taxon>Pseudomonadota</taxon>
        <taxon>Gammaproteobacteria</taxon>
        <taxon>Pseudomonadales</taxon>
        <taxon>Pseudomonadaceae</taxon>
        <taxon>Pseudomonas</taxon>
    </lineage>
</organism>
<keyword evidence="6" id="KW-1185">Reference proteome</keyword>
<feature type="transmembrane region" description="Helical" evidence="3">
    <location>
        <begin position="284"/>
        <end position="304"/>
    </location>
</feature>
<evidence type="ECO:0000259" key="4">
    <source>
        <dbReference type="PROSITE" id="PS50887"/>
    </source>
</evidence>
<name>A0ABW8DTK5_9PSED</name>
<accession>A0ABW8DTK5</accession>
<evidence type="ECO:0000256" key="1">
    <source>
        <dbReference type="ARBA" id="ARBA00012528"/>
    </source>
</evidence>
<dbReference type="Proteomes" id="UP001617213">
    <property type="component" value="Unassembled WGS sequence"/>
</dbReference>
<keyword evidence="5" id="KW-0548">Nucleotidyltransferase</keyword>
<dbReference type="CDD" id="cd01949">
    <property type="entry name" value="GGDEF"/>
    <property type="match status" value="1"/>
</dbReference>
<dbReference type="PANTHER" id="PTHR45138:SF9">
    <property type="entry name" value="DIGUANYLATE CYCLASE DGCM-RELATED"/>
    <property type="match status" value="1"/>
</dbReference>
<dbReference type="InterPro" id="IPR011622">
    <property type="entry name" value="7TMR_DISM_rcpt_extracell_dom2"/>
</dbReference>